<name>A0A1G1UY09_9BACT</name>
<proteinExistence type="predicted"/>
<dbReference type="Proteomes" id="UP000177967">
    <property type="component" value="Unassembled WGS sequence"/>
</dbReference>
<organism evidence="1 2">
    <name type="scientific">Candidatus Blackburnbacteria bacterium RIFCSPHIGHO2_01_FULL_43_15b</name>
    <dbReference type="NCBI Taxonomy" id="1797513"/>
    <lineage>
        <taxon>Bacteria</taxon>
        <taxon>Candidatus Blackburniibacteriota</taxon>
    </lineage>
</organism>
<gene>
    <name evidence="1" type="ORF">A2782_02050</name>
</gene>
<dbReference type="SUPFAM" id="SSF54197">
    <property type="entry name" value="HIT-like"/>
    <property type="match status" value="1"/>
</dbReference>
<dbReference type="EMBL" id="MHBW01000032">
    <property type="protein sequence ID" value="OGY08019.1"/>
    <property type="molecule type" value="Genomic_DNA"/>
</dbReference>
<accession>A0A1G1UY09</accession>
<dbReference type="InterPro" id="IPR036265">
    <property type="entry name" value="HIT-like_sf"/>
</dbReference>
<reference evidence="1 2" key="1">
    <citation type="journal article" date="2016" name="Nat. Commun.">
        <title>Thousands of microbial genomes shed light on interconnected biogeochemical processes in an aquifer system.</title>
        <authorList>
            <person name="Anantharaman K."/>
            <person name="Brown C.T."/>
            <person name="Hug L.A."/>
            <person name="Sharon I."/>
            <person name="Castelle C.J."/>
            <person name="Probst A.J."/>
            <person name="Thomas B.C."/>
            <person name="Singh A."/>
            <person name="Wilkins M.J."/>
            <person name="Karaoz U."/>
            <person name="Brodie E.L."/>
            <person name="Williams K.H."/>
            <person name="Hubbard S.S."/>
            <person name="Banfield J.F."/>
        </authorList>
    </citation>
    <scope>NUCLEOTIDE SEQUENCE [LARGE SCALE GENOMIC DNA]</scope>
</reference>
<evidence type="ECO:0000313" key="2">
    <source>
        <dbReference type="Proteomes" id="UP000177967"/>
    </source>
</evidence>
<evidence type="ECO:0000313" key="1">
    <source>
        <dbReference type="EMBL" id="OGY08019.1"/>
    </source>
</evidence>
<protein>
    <submittedName>
        <fullName evidence="1">Uncharacterized protein</fullName>
    </submittedName>
</protein>
<dbReference type="Gene3D" id="3.30.428.10">
    <property type="entry name" value="HIT-like"/>
    <property type="match status" value="1"/>
</dbReference>
<comment type="caution">
    <text evidence="1">The sequence shown here is derived from an EMBL/GenBank/DDBJ whole genome shotgun (WGS) entry which is preliminary data.</text>
</comment>
<sequence>MAPGMMVVELRRHIRSITEFTVDESNKLVGVLTRTREAMRNAGIEEATLVQEERSSHFHAWWLPIYP</sequence>
<dbReference type="AlphaFoldDB" id="A0A1G1UY09"/>